<accession>A0ABX5LJQ2</accession>
<proteinExistence type="predicted"/>
<dbReference type="Pfam" id="PF03808">
    <property type="entry name" value="Glyco_tran_WecG"/>
    <property type="match status" value="1"/>
</dbReference>
<comment type="caution">
    <text evidence="3">The sequence shown here is derived from an EMBL/GenBank/DDBJ whole genome shotgun (WGS) entry which is preliminary data.</text>
</comment>
<evidence type="ECO:0000256" key="2">
    <source>
        <dbReference type="ARBA" id="ARBA00022679"/>
    </source>
</evidence>
<name>A0ABX5LJQ2_9BACT</name>
<dbReference type="NCBIfam" id="TIGR00696">
    <property type="entry name" value="wecG_tagA_cpsF"/>
    <property type="match status" value="1"/>
</dbReference>
<dbReference type="InterPro" id="IPR004629">
    <property type="entry name" value="WecG_TagA_CpsF"/>
</dbReference>
<reference evidence="3 4" key="1">
    <citation type="submission" date="2018-05" db="EMBL/GenBank/DDBJ databases">
        <title>Animal gut microbial communities from fecal samples from Wisconsin, USA.</title>
        <authorList>
            <person name="Neumann A."/>
        </authorList>
    </citation>
    <scope>NUCLEOTIDE SEQUENCE [LARGE SCALE GENOMIC DNA]</scope>
    <source>
        <strain evidence="3 4">UWS4</strain>
    </source>
</reference>
<gene>
    <name evidence="3" type="ORF">B0H50_13111</name>
</gene>
<dbReference type="PANTHER" id="PTHR34136:SF1">
    <property type="entry name" value="UDP-N-ACETYL-D-MANNOSAMINURONIC ACID TRANSFERASE"/>
    <property type="match status" value="1"/>
</dbReference>
<evidence type="ECO:0000313" key="3">
    <source>
        <dbReference type="EMBL" id="PWK93141.1"/>
    </source>
</evidence>
<dbReference type="PANTHER" id="PTHR34136">
    <property type="match status" value="1"/>
</dbReference>
<keyword evidence="1" id="KW-0328">Glycosyltransferase</keyword>
<sequence>MNLKLTKVQFLNVKIDNLTAEEALIAADNLVQQRKNAFIVTPNVDHLVLLEQNEKLRNAYSNADLTLADGMPIIWFSKFFSHPIKEKISGSDFLPKLCELASKKGYKMFFLGANEGVAEKAAQNLVKTFPNLQIAGHYSPPIGFENSPTEIVKIDQLLATTKPDILAVALGCPKQEILINENKDRWDIPLCLGIGASLDFAAGTMKRAPKWMSNHGLEWFYRMCQEPRRMFKRYIFRDWKFLQLLWKYRKNK</sequence>
<keyword evidence="4" id="KW-1185">Reference proteome</keyword>
<dbReference type="Proteomes" id="UP000245523">
    <property type="component" value="Unassembled WGS sequence"/>
</dbReference>
<evidence type="ECO:0000256" key="1">
    <source>
        <dbReference type="ARBA" id="ARBA00022676"/>
    </source>
</evidence>
<dbReference type="EMBL" id="QGHD01000031">
    <property type="protein sequence ID" value="PWK93141.1"/>
    <property type="molecule type" value="Genomic_DNA"/>
</dbReference>
<organism evidence="3 4">
    <name type="scientific">Hallerella porci</name>
    <dbReference type="NCBI Taxonomy" id="1945871"/>
    <lineage>
        <taxon>Bacteria</taxon>
        <taxon>Pseudomonadati</taxon>
        <taxon>Fibrobacterota</taxon>
        <taxon>Fibrobacteria</taxon>
        <taxon>Fibrobacterales</taxon>
        <taxon>Fibrobacteraceae</taxon>
        <taxon>Hallerella</taxon>
    </lineage>
</organism>
<keyword evidence="2" id="KW-0808">Transferase</keyword>
<dbReference type="RefSeq" id="WP_233244787.1">
    <property type="nucleotide sequence ID" value="NZ_QGHD01000031.1"/>
</dbReference>
<dbReference type="CDD" id="cd06533">
    <property type="entry name" value="Glyco_transf_WecG_TagA"/>
    <property type="match status" value="1"/>
</dbReference>
<protein>
    <submittedName>
        <fullName evidence="3">N-acetylglucosaminyldiphosphoundecaprenol N-acetyl-beta-D-mannosaminyltransferase</fullName>
    </submittedName>
</protein>
<evidence type="ECO:0000313" key="4">
    <source>
        <dbReference type="Proteomes" id="UP000245523"/>
    </source>
</evidence>